<dbReference type="Pfam" id="PF00074">
    <property type="entry name" value="RnaseA"/>
    <property type="match status" value="1"/>
</dbReference>
<dbReference type="GO" id="GO:0050830">
    <property type="term" value="P:defense response to Gram-positive bacterium"/>
    <property type="evidence" value="ECO:0007669"/>
    <property type="project" value="TreeGrafter"/>
</dbReference>
<dbReference type="PANTHER" id="PTHR11437">
    <property type="entry name" value="RIBONUCLEASE"/>
    <property type="match status" value="1"/>
</dbReference>
<dbReference type="SUPFAM" id="SSF54076">
    <property type="entry name" value="RNase A-like"/>
    <property type="match status" value="1"/>
</dbReference>
<dbReference type="PANTHER" id="PTHR11437:SF11">
    <property type="entry name" value="INACTIVE RIBONUCLEASE-LIKE PROTEIN 13-RELATED"/>
    <property type="match status" value="1"/>
</dbReference>
<comment type="similarity">
    <text evidence="1">Belongs to the pancreatic ribonuclease family.</text>
</comment>
<dbReference type="InterPro" id="IPR001427">
    <property type="entry name" value="RNaseA"/>
</dbReference>
<protein>
    <submittedName>
        <fullName evidence="4">Ribonuclease-like protein 13</fullName>
    </submittedName>
</protein>
<feature type="chain" id="PRO_5001873173" evidence="2">
    <location>
        <begin position="17"/>
        <end position="153"/>
    </location>
</feature>
<dbReference type="Proteomes" id="UP000028990">
    <property type="component" value="Unassembled WGS sequence"/>
</dbReference>
<gene>
    <name evidence="4" type="ORF">H920_11112</name>
</gene>
<evidence type="ECO:0000259" key="3">
    <source>
        <dbReference type="SMART" id="SM00092"/>
    </source>
</evidence>
<evidence type="ECO:0000256" key="1">
    <source>
        <dbReference type="ARBA" id="ARBA00005600"/>
    </source>
</evidence>
<keyword evidence="5" id="KW-1185">Reference proteome</keyword>
<dbReference type="Gene3D" id="3.10.130.10">
    <property type="entry name" value="Ribonuclease A-like domain"/>
    <property type="match status" value="1"/>
</dbReference>
<dbReference type="OrthoDB" id="9445850at2759"/>
<dbReference type="GO" id="GO:0003676">
    <property type="term" value="F:nucleic acid binding"/>
    <property type="evidence" value="ECO:0007669"/>
    <property type="project" value="InterPro"/>
</dbReference>
<accession>A0A091DBD0</accession>
<dbReference type="eggNOG" id="ENOG502SRBA">
    <property type="taxonomic scope" value="Eukaryota"/>
</dbReference>
<dbReference type="STRING" id="885580.ENSFDAP00000014756"/>
<dbReference type="InterPro" id="IPR023412">
    <property type="entry name" value="RNaseA_domain"/>
</dbReference>
<dbReference type="AlphaFoldDB" id="A0A091DBD0"/>
<dbReference type="OMA" id="KQPPTSC"/>
<evidence type="ECO:0000256" key="2">
    <source>
        <dbReference type="SAM" id="SignalP"/>
    </source>
</evidence>
<sequence length="153" mass="17875">MAPAVAQLLFLQLVLGPTPVENIKLHPEVQNFRTLHVDYPKVTYAEGFQGYCNGFMAYVRGRRQNWYCPEIHYVLHAPWKDIQKFCSYTDYFCDVYNEYCTLTRDFFSVTTCTLDPDHTSISCSYTTNITRRRVYLLCSRRYKGDPIGIISLV</sequence>
<dbReference type="EMBL" id="KN122898">
    <property type="protein sequence ID" value="KFO27570.1"/>
    <property type="molecule type" value="Genomic_DNA"/>
</dbReference>
<reference evidence="4 5" key="1">
    <citation type="submission" date="2013-11" db="EMBL/GenBank/DDBJ databases">
        <title>The Damaraland mole rat (Fukomys damarensis) genome and evolution of African mole rats.</title>
        <authorList>
            <person name="Gladyshev V.N."/>
            <person name="Fang X."/>
        </authorList>
    </citation>
    <scope>NUCLEOTIDE SEQUENCE [LARGE SCALE GENOMIC DNA]</scope>
    <source>
        <tissue evidence="4">Liver</tissue>
    </source>
</reference>
<keyword evidence="2" id="KW-0732">Signal</keyword>
<proteinExistence type="inferred from homology"/>
<dbReference type="SMART" id="SM00092">
    <property type="entry name" value="RNAse_Pc"/>
    <property type="match status" value="1"/>
</dbReference>
<feature type="domain" description="Ribonuclease A-domain" evidence="3">
    <location>
        <begin position="25"/>
        <end position="150"/>
    </location>
</feature>
<feature type="signal peptide" evidence="2">
    <location>
        <begin position="1"/>
        <end position="16"/>
    </location>
</feature>
<evidence type="ECO:0000313" key="4">
    <source>
        <dbReference type="EMBL" id="KFO27570.1"/>
    </source>
</evidence>
<organism evidence="4 5">
    <name type="scientific">Fukomys damarensis</name>
    <name type="common">Damaraland mole rat</name>
    <name type="synonym">Cryptomys damarensis</name>
    <dbReference type="NCBI Taxonomy" id="885580"/>
    <lineage>
        <taxon>Eukaryota</taxon>
        <taxon>Metazoa</taxon>
        <taxon>Chordata</taxon>
        <taxon>Craniata</taxon>
        <taxon>Vertebrata</taxon>
        <taxon>Euteleostomi</taxon>
        <taxon>Mammalia</taxon>
        <taxon>Eutheria</taxon>
        <taxon>Euarchontoglires</taxon>
        <taxon>Glires</taxon>
        <taxon>Rodentia</taxon>
        <taxon>Hystricomorpha</taxon>
        <taxon>Bathyergidae</taxon>
        <taxon>Fukomys</taxon>
    </lineage>
</organism>
<evidence type="ECO:0000313" key="5">
    <source>
        <dbReference type="Proteomes" id="UP000028990"/>
    </source>
</evidence>
<dbReference type="InterPro" id="IPR036816">
    <property type="entry name" value="RNaseA-like_dom_sf"/>
</dbReference>
<name>A0A091DBD0_FUKDA</name>